<feature type="domain" description="PLD phosphodiesterase" evidence="1">
    <location>
        <begin position="201"/>
        <end position="228"/>
    </location>
</feature>
<reference evidence="2 3" key="1">
    <citation type="journal article" date="2004" name="Proc. Natl. Acad. Sci. U.S.A.">
        <title>Genomic plasticity of the causative agent of melioidosis, Burkholderia pseudomallei.</title>
        <authorList>
            <person name="Holden M.T.G."/>
            <person name="Titball R.W."/>
            <person name="Peacock S.J."/>
            <person name="Cerdeno-Tarraga A.M."/>
            <person name="Atkins T."/>
            <person name="Crossman L.C."/>
            <person name="Pitt T."/>
            <person name="Churcher C."/>
            <person name="Mungall K."/>
            <person name="Bentley S.D."/>
            <person name="Sebaihia M."/>
            <person name="Thomson N.R."/>
            <person name="Bason N."/>
            <person name="Beacham I.R."/>
            <person name="Brooks K."/>
            <person name="Brown K.A."/>
            <person name="Brown N.F."/>
            <person name="Challis G.L."/>
            <person name="Cherevach I."/>
            <person name="Chillingworth T."/>
            <person name="Cronin A."/>
            <person name="Crosset B."/>
            <person name="Davis P."/>
            <person name="DeShazer D."/>
            <person name="Feltwell T."/>
            <person name="Fraser A."/>
            <person name="Hance Z."/>
            <person name="Hauser H."/>
            <person name="Holroyd S."/>
            <person name="Jagels K."/>
            <person name="Keith K.E."/>
            <person name="Maddison M."/>
            <person name="Moule S."/>
            <person name="Price C."/>
            <person name="Quail M.A."/>
            <person name="Rabbinowitsch E."/>
            <person name="Rutherford K."/>
            <person name="Sanders M."/>
            <person name="Simmonds M."/>
            <person name="Songsivilai S."/>
            <person name="Stevens K."/>
            <person name="Tumapa S."/>
            <person name="Vesaratchavest M."/>
            <person name="Whitehead S."/>
            <person name="Yeats C."/>
            <person name="Barrell B.G."/>
            <person name="Oyston P.C.F."/>
            <person name="Parkhill J."/>
        </authorList>
    </citation>
    <scope>NUCLEOTIDE SEQUENCE [LARGE SCALE GENOMIC DNA]</scope>
    <source>
        <strain evidence="2 3">K96243</strain>
    </source>
</reference>
<evidence type="ECO:0000259" key="1">
    <source>
        <dbReference type="PROSITE" id="PS50035"/>
    </source>
</evidence>
<dbReference type="InterPro" id="IPR047955">
    <property type="entry name" value="DrmC-like"/>
</dbReference>
<dbReference type="AlphaFoldDB" id="Q63WX4"/>
<dbReference type="PANTHER" id="PTHR21248:SF22">
    <property type="entry name" value="PHOSPHOLIPASE D"/>
    <property type="match status" value="1"/>
</dbReference>
<name>Q63WX4_BURPS</name>
<dbReference type="PROSITE" id="PS50035">
    <property type="entry name" value="PLD"/>
    <property type="match status" value="1"/>
</dbReference>
<dbReference type="GO" id="GO:0030572">
    <property type="term" value="F:phosphatidyltransferase activity"/>
    <property type="evidence" value="ECO:0007669"/>
    <property type="project" value="UniProtKB-ARBA"/>
</dbReference>
<sequence>MNLPTPLLDAIAEFAADVSSDAVMTVVVQLRQSSSNLEQALLQIQQRLHSTARTRFQRILEEWRNCAGRVPPGELAASVEGALHQATRLRDESSVELVWSGPATPRLGFRSTEQVLLELISGARRSLFIVTFAAYKVDALVQAIQAAVTRGVKVSFLLESREESDGKVDFDAADGLALSRVGGITTYVWPLAKRPKSIQGLHGSLHAKFVVADEEVLFVSSANLTDYAMNLNIELGTLMRGGDAPRQVAANLAALLRDGVFRAVNL</sequence>
<gene>
    <name evidence="2" type="ordered locus">BPSL0767</name>
</gene>
<dbReference type="Proteomes" id="UP000000605">
    <property type="component" value="Chromosome 1"/>
</dbReference>
<dbReference type="SUPFAM" id="SSF56024">
    <property type="entry name" value="Phospholipase D/nuclease"/>
    <property type="match status" value="1"/>
</dbReference>
<dbReference type="SMART" id="SM00155">
    <property type="entry name" value="PLDc"/>
    <property type="match status" value="1"/>
</dbReference>
<dbReference type="Gene3D" id="3.30.870.10">
    <property type="entry name" value="Endonuclease Chain A"/>
    <property type="match status" value="1"/>
</dbReference>
<dbReference type="GO" id="GO:0032049">
    <property type="term" value="P:cardiolipin biosynthetic process"/>
    <property type="evidence" value="ECO:0007669"/>
    <property type="project" value="UniProtKB-ARBA"/>
</dbReference>
<evidence type="ECO:0000313" key="3">
    <source>
        <dbReference type="Proteomes" id="UP000000605"/>
    </source>
</evidence>
<dbReference type="EMBL" id="BX571965">
    <property type="protein sequence ID" value="CAH34759.1"/>
    <property type="molecule type" value="Genomic_DNA"/>
</dbReference>
<dbReference type="InterPro" id="IPR025202">
    <property type="entry name" value="PLD-like_dom"/>
</dbReference>
<dbReference type="eggNOG" id="COG1502">
    <property type="taxonomic scope" value="Bacteria"/>
</dbReference>
<dbReference type="PANTHER" id="PTHR21248">
    <property type="entry name" value="CARDIOLIPIN SYNTHASE"/>
    <property type="match status" value="1"/>
</dbReference>
<organism evidence="2 3">
    <name type="scientific">Burkholderia pseudomallei (strain K96243)</name>
    <dbReference type="NCBI Taxonomy" id="272560"/>
    <lineage>
        <taxon>Bacteria</taxon>
        <taxon>Pseudomonadati</taxon>
        <taxon>Pseudomonadota</taxon>
        <taxon>Betaproteobacteria</taxon>
        <taxon>Burkholderiales</taxon>
        <taxon>Burkholderiaceae</taxon>
        <taxon>Burkholderia</taxon>
        <taxon>pseudomallei group</taxon>
    </lineage>
</organism>
<keyword evidence="3" id="KW-1185">Reference proteome</keyword>
<accession>Q63WX4</accession>
<dbReference type="InterPro" id="IPR001736">
    <property type="entry name" value="PLipase_D/transphosphatidylase"/>
</dbReference>
<dbReference type="Pfam" id="PF13091">
    <property type="entry name" value="PLDc_2"/>
    <property type="match status" value="1"/>
</dbReference>
<dbReference type="CDD" id="cd09132">
    <property type="entry name" value="PLDc_unchar4"/>
    <property type="match status" value="1"/>
</dbReference>
<evidence type="ECO:0000313" key="2">
    <source>
        <dbReference type="EMBL" id="CAH34759.1"/>
    </source>
</evidence>
<proteinExistence type="predicted"/>
<dbReference type="KEGG" id="bps:BPSL0767"/>
<protein>
    <submittedName>
        <fullName evidence="2">Phospholipase protein</fullName>
    </submittedName>
</protein>
<dbReference type="STRING" id="272560.BPSL0767"/>
<dbReference type="NCBIfam" id="NF038319">
    <property type="entry name" value="DISARM_DrmC_I"/>
    <property type="match status" value="1"/>
</dbReference>